<dbReference type="RefSeq" id="WP_123205232.1">
    <property type="nucleotide sequence ID" value="NZ_RBEE01000011.1"/>
</dbReference>
<organism evidence="2 3">
    <name type="scientific">Pedobacter jejuensis</name>
    <dbReference type="NCBI Taxonomy" id="1268550"/>
    <lineage>
        <taxon>Bacteria</taxon>
        <taxon>Pseudomonadati</taxon>
        <taxon>Bacteroidota</taxon>
        <taxon>Sphingobacteriia</taxon>
        <taxon>Sphingobacteriales</taxon>
        <taxon>Sphingobacteriaceae</taxon>
        <taxon>Pedobacter</taxon>
    </lineage>
</organism>
<sequence>MKTLENEFSKDGNSNRRNFLEKTLKIAAITGVGGITILSACKEKGDEEKEVSPPEDLMQEHGLLNRVLLIYDTCRIHLTDKKSFPKEALYNSANIIRTFVEDYHEKQEENYLFPRFKKANQLTDLVQTLLAQHNAGRNITSKIMQLGKTKTLSAGENQNLIQLLGDFNTMYRPHEAREDTVLFPAFRKIVSKHEYDSLGEDFEKNEHKIFGEDGFDTMVNKVADIEKQLGIYDLAQFTPTV</sequence>
<dbReference type="PANTHER" id="PTHR39966">
    <property type="entry name" value="BLL2471 PROTEIN-RELATED"/>
    <property type="match status" value="1"/>
</dbReference>
<comment type="caution">
    <text evidence="2">The sequence shown here is derived from an EMBL/GenBank/DDBJ whole genome shotgun (WGS) entry which is preliminary data.</text>
</comment>
<feature type="domain" description="Hemerythrin-like" evidence="1">
    <location>
        <begin position="55"/>
        <end position="185"/>
    </location>
</feature>
<dbReference type="EMBL" id="RBEE01000011">
    <property type="protein sequence ID" value="RNL54605.1"/>
    <property type="molecule type" value="Genomic_DNA"/>
</dbReference>
<evidence type="ECO:0000313" key="2">
    <source>
        <dbReference type="EMBL" id="RNL54605.1"/>
    </source>
</evidence>
<evidence type="ECO:0000313" key="3">
    <source>
        <dbReference type="Proteomes" id="UP000274046"/>
    </source>
</evidence>
<dbReference type="Gene3D" id="1.20.120.520">
    <property type="entry name" value="nmb1532 protein domain like"/>
    <property type="match status" value="1"/>
</dbReference>
<dbReference type="OrthoDB" id="2083283at2"/>
<dbReference type="CDD" id="cd12108">
    <property type="entry name" value="Hr-like"/>
    <property type="match status" value="1"/>
</dbReference>
<accession>A0A3N0BY26</accession>
<dbReference type="PANTHER" id="PTHR39966:SF1">
    <property type="entry name" value="HEMERYTHRIN-LIKE DOMAIN-CONTAINING PROTEIN"/>
    <property type="match status" value="1"/>
</dbReference>
<keyword evidence="3" id="KW-1185">Reference proteome</keyword>
<name>A0A3N0BY26_9SPHI</name>
<evidence type="ECO:0000259" key="1">
    <source>
        <dbReference type="Pfam" id="PF01814"/>
    </source>
</evidence>
<reference evidence="2 3" key="1">
    <citation type="submission" date="2018-10" db="EMBL/GenBank/DDBJ databases">
        <title>Genome sequencing of Pedobacter jejuensis TNB23.</title>
        <authorList>
            <person name="Cho Y.-J."/>
            <person name="Cho A."/>
            <person name="Kim O.-S."/>
        </authorList>
    </citation>
    <scope>NUCLEOTIDE SEQUENCE [LARGE SCALE GENOMIC DNA]</scope>
    <source>
        <strain evidence="2 3">TNB23</strain>
    </source>
</reference>
<dbReference type="AlphaFoldDB" id="A0A3N0BY26"/>
<dbReference type="InterPro" id="IPR012312">
    <property type="entry name" value="Hemerythrin-like"/>
</dbReference>
<dbReference type="GO" id="GO:0005886">
    <property type="term" value="C:plasma membrane"/>
    <property type="evidence" value="ECO:0007669"/>
    <property type="project" value="TreeGrafter"/>
</dbReference>
<gene>
    <name evidence="2" type="ORF">D7004_07400</name>
</gene>
<dbReference type="Proteomes" id="UP000274046">
    <property type="component" value="Unassembled WGS sequence"/>
</dbReference>
<protein>
    <submittedName>
        <fullName evidence="2">Hemerythrin domain-containing protein</fullName>
    </submittedName>
</protein>
<dbReference type="Pfam" id="PF01814">
    <property type="entry name" value="Hemerythrin"/>
    <property type="match status" value="1"/>
</dbReference>
<proteinExistence type="predicted"/>